<protein>
    <submittedName>
        <fullName evidence="2">Uncharacterized protein</fullName>
    </submittedName>
</protein>
<evidence type="ECO:0000313" key="3">
    <source>
        <dbReference type="Proteomes" id="UP000053989"/>
    </source>
</evidence>
<keyword evidence="3" id="KW-1185">Reference proteome</keyword>
<dbReference type="HOGENOM" id="CLU_1070227_0_0_1"/>
<sequence>MSLNDVGASLLHPVTPWRRWTSSTRGPRTHPNRLPDDFRHIRPESGRSRHQEEYHERLRKLKPIWLQDGANAASRHSQIGVKEERVPAFAGEDIAWYILQMGTCKRAITERSRWVPLKVWIQKQKALKLYDWLDTIDVIEMQDILSRRREKDTCTWLSIGPHAERSGMVIGRFGGSLAHRKFGHTVRTLPPTPLPVLIVHSAAVVDHFLNTIEGGHVDPTKWPGAENTKTGDERGTLKITARKSLFKRRATVVTFLVLAP</sequence>
<feature type="region of interest" description="Disordered" evidence="1">
    <location>
        <begin position="19"/>
        <end position="53"/>
    </location>
</feature>
<feature type="compositionally biased region" description="Basic and acidic residues" evidence="1">
    <location>
        <begin position="33"/>
        <end position="53"/>
    </location>
</feature>
<dbReference type="AlphaFoldDB" id="A0A0C3CS80"/>
<gene>
    <name evidence="2" type="ORF">SCLCIDRAFT_33432</name>
</gene>
<dbReference type="EMBL" id="KN822257">
    <property type="protein sequence ID" value="KIM51445.1"/>
    <property type="molecule type" value="Genomic_DNA"/>
</dbReference>
<reference evidence="2 3" key="1">
    <citation type="submission" date="2014-04" db="EMBL/GenBank/DDBJ databases">
        <authorList>
            <consortium name="DOE Joint Genome Institute"/>
            <person name="Kuo A."/>
            <person name="Kohler A."/>
            <person name="Nagy L.G."/>
            <person name="Floudas D."/>
            <person name="Copeland A."/>
            <person name="Barry K.W."/>
            <person name="Cichocki N."/>
            <person name="Veneault-Fourrey C."/>
            <person name="LaButti K."/>
            <person name="Lindquist E.A."/>
            <person name="Lipzen A."/>
            <person name="Lundell T."/>
            <person name="Morin E."/>
            <person name="Murat C."/>
            <person name="Sun H."/>
            <person name="Tunlid A."/>
            <person name="Henrissat B."/>
            <person name="Grigoriev I.V."/>
            <person name="Hibbett D.S."/>
            <person name="Martin F."/>
            <person name="Nordberg H.P."/>
            <person name="Cantor M.N."/>
            <person name="Hua S.X."/>
        </authorList>
    </citation>
    <scope>NUCLEOTIDE SEQUENCE [LARGE SCALE GENOMIC DNA]</scope>
    <source>
        <strain evidence="2 3">Foug A</strain>
    </source>
</reference>
<evidence type="ECO:0000256" key="1">
    <source>
        <dbReference type="SAM" id="MobiDB-lite"/>
    </source>
</evidence>
<dbReference type="InParanoid" id="A0A0C3CS80"/>
<name>A0A0C3CS80_9AGAM</name>
<proteinExistence type="predicted"/>
<evidence type="ECO:0000313" key="2">
    <source>
        <dbReference type="EMBL" id="KIM51445.1"/>
    </source>
</evidence>
<accession>A0A0C3CS80</accession>
<organism evidence="2 3">
    <name type="scientific">Scleroderma citrinum Foug A</name>
    <dbReference type="NCBI Taxonomy" id="1036808"/>
    <lineage>
        <taxon>Eukaryota</taxon>
        <taxon>Fungi</taxon>
        <taxon>Dikarya</taxon>
        <taxon>Basidiomycota</taxon>
        <taxon>Agaricomycotina</taxon>
        <taxon>Agaricomycetes</taxon>
        <taxon>Agaricomycetidae</taxon>
        <taxon>Boletales</taxon>
        <taxon>Sclerodermatineae</taxon>
        <taxon>Sclerodermataceae</taxon>
        <taxon>Scleroderma</taxon>
    </lineage>
</organism>
<reference evidence="3" key="2">
    <citation type="submission" date="2015-01" db="EMBL/GenBank/DDBJ databases">
        <title>Evolutionary Origins and Diversification of the Mycorrhizal Mutualists.</title>
        <authorList>
            <consortium name="DOE Joint Genome Institute"/>
            <consortium name="Mycorrhizal Genomics Consortium"/>
            <person name="Kohler A."/>
            <person name="Kuo A."/>
            <person name="Nagy L.G."/>
            <person name="Floudas D."/>
            <person name="Copeland A."/>
            <person name="Barry K.W."/>
            <person name="Cichocki N."/>
            <person name="Veneault-Fourrey C."/>
            <person name="LaButti K."/>
            <person name="Lindquist E.A."/>
            <person name="Lipzen A."/>
            <person name="Lundell T."/>
            <person name="Morin E."/>
            <person name="Murat C."/>
            <person name="Riley R."/>
            <person name="Ohm R."/>
            <person name="Sun H."/>
            <person name="Tunlid A."/>
            <person name="Henrissat B."/>
            <person name="Grigoriev I.V."/>
            <person name="Hibbett D.S."/>
            <person name="Martin F."/>
        </authorList>
    </citation>
    <scope>NUCLEOTIDE SEQUENCE [LARGE SCALE GENOMIC DNA]</scope>
    <source>
        <strain evidence="3">Foug A</strain>
    </source>
</reference>
<dbReference type="Proteomes" id="UP000053989">
    <property type="component" value="Unassembled WGS sequence"/>
</dbReference>